<dbReference type="PANTHER" id="PTHR43407:SF1">
    <property type="entry name" value="LENGSIN"/>
    <property type="match status" value="1"/>
</dbReference>
<name>R6I9U8_9FIRM</name>
<comment type="similarity">
    <text evidence="1 3 4">Belongs to the glutamine synthetase family.</text>
</comment>
<dbReference type="GO" id="GO:0019740">
    <property type="term" value="P:nitrogen utilization"/>
    <property type="evidence" value="ECO:0007669"/>
    <property type="project" value="TreeGrafter"/>
</dbReference>
<dbReference type="HOGENOM" id="CLU_432584_0_0_9"/>
<dbReference type="STRING" id="1262914.BN533_02006"/>
<protein>
    <recommendedName>
        <fullName evidence="2">glutamine synthetase</fullName>
        <ecNumber evidence="2">6.3.1.2</ecNumber>
    </recommendedName>
</protein>
<feature type="domain" description="GS catalytic" evidence="5">
    <location>
        <begin position="138"/>
        <end position="563"/>
    </location>
</feature>
<dbReference type="EMBL" id="CBDS010000102">
    <property type="protein sequence ID" value="CDB46993.1"/>
    <property type="molecule type" value="Genomic_DNA"/>
</dbReference>
<dbReference type="GO" id="GO:0005737">
    <property type="term" value="C:cytoplasm"/>
    <property type="evidence" value="ECO:0007669"/>
    <property type="project" value="TreeGrafter"/>
</dbReference>
<dbReference type="eggNOG" id="COG0174">
    <property type="taxonomic scope" value="Bacteria"/>
</dbReference>
<dbReference type="Pfam" id="PF00120">
    <property type="entry name" value="Gln-synt_C"/>
    <property type="match status" value="1"/>
</dbReference>
<accession>R6I9U8</accession>
<dbReference type="AlphaFoldDB" id="R6I9U8"/>
<dbReference type="Gene3D" id="3.30.590.10">
    <property type="entry name" value="Glutamine synthetase/guanido kinase, catalytic domain"/>
    <property type="match status" value="1"/>
</dbReference>
<evidence type="ECO:0000256" key="3">
    <source>
        <dbReference type="PROSITE-ProRule" id="PRU01331"/>
    </source>
</evidence>
<proteinExistence type="inferred from homology"/>
<dbReference type="PROSITE" id="PS51987">
    <property type="entry name" value="GS_CATALYTIC"/>
    <property type="match status" value="1"/>
</dbReference>
<dbReference type="SUPFAM" id="SSF55931">
    <property type="entry name" value="Glutamine synthetase/guanido kinase"/>
    <property type="match status" value="1"/>
</dbReference>
<dbReference type="EC" id="6.3.1.2" evidence="2"/>
<sequence length="641" mass="72491">MPQVIAMMNKEMLYYINPEQQTPEELKALLEMHPEIKFVSFMGVDFAGNDTDEKVPINLFIEDINSFLEGMAAQTDGSSVVLPGIATLNNARVDMKVDKSVNWYIDYNYEHFDVQTGKMVGTLRIPCFLIHNEIFVDSRSILQNSLDYVEAQMLEMFKKHPQIAGLEHVDLSQIEKLVFTCATELEFWVKSPREDAPIEALSSSQMMQEQYWQRTRGNVRTALEQTIEMMEAYGLEPEMGHKECGGVRGQIDGAGHMTHVMEQLEVDWKFNVGLQTADNELLARIIVKEVFRMNGLEVSFQAKPIPGVAGSGEHTHVGIAAKLKNGKMVNLFAPGDMKADFLSAIGYGSMMGLLKNYEVINPFISATIDSLNRLKPGFEAPVCIVTSLGISPQIPSRNRTILAGLIRDIDSPMATRIEMRSPNPYTNTYIAIAAFYLAMWDGIKACVESGKNLKELEAELSKKAGVEGFYLEKDREYRSEDDVFEDFSEEERSRLFGKPPATVWENMCGFNKYPEKKAALTSGNILRAEFIDSFAKGALVRWQTELLNRIIPEFHAEIVAMKCLHDTGFYNKCDDELWEKIAALRVMLAKDSVEAPCIFTMIRDAFSRGDFDAASKLKLEMVKTMEKLRSCYHDYKQNIID</sequence>
<gene>
    <name evidence="6" type="ORF">BN533_02006</name>
</gene>
<organism evidence="6">
    <name type="scientific">Phascolarctobacterium faecium</name>
    <dbReference type="NCBI Taxonomy" id="33025"/>
    <lineage>
        <taxon>Bacteria</taxon>
        <taxon>Bacillati</taxon>
        <taxon>Bacillota</taxon>
        <taxon>Negativicutes</taxon>
        <taxon>Acidaminococcales</taxon>
        <taxon>Acidaminococcaceae</taxon>
        <taxon>Phascolarctobacterium</taxon>
    </lineage>
</organism>
<keyword evidence="6" id="KW-0436">Ligase</keyword>
<evidence type="ECO:0000313" key="6">
    <source>
        <dbReference type="EMBL" id="CDB46993.1"/>
    </source>
</evidence>
<evidence type="ECO:0000259" key="5">
    <source>
        <dbReference type="PROSITE" id="PS51987"/>
    </source>
</evidence>
<dbReference type="GO" id="GO:0006542">
    <property type="term" value="P:glutamine biosynthetic process"/>
    <property type="evidence" value="ECO:0007669"/>
    <property type="project" value="TreeGrafter"/>
</dbReference>
<comment type="caution">
    <text evidence="6">The sequence shown here is derived from an EMBL/GenBank/DDBJ whole genome shotgun (WGS) entry which is preliminary data.</text>
</comment>
<evidence type="ECO:0000256" key="1">
    <source>
        <dbReference type="ARBA" id="ARBA00009897"/>
    </source>
</evidence>
<dbReference type="InterPro" id="IPR008146">
    <property type="entry name" value="Gln_synth_cat_dom"/>
</dbReference>
<dbReference type="InterPro" id="IPR014746">
    <property type="entry name" value="Gln_synth/guanido_kin_cat_dom"/>
</dbReference>
<dbReference type="SMART" id="SM01230">
    <property type="entry name" value="Gln-synt_C"/>
    <property type="match status" value="1"/>
</dbReference>
<reference evidence="6" key="1">
    <citation type="submission" date="2012-11" db="EMBL/GenBank/DDBJ databases">
        <title>Dependencies among metagenomic species, viruses, plasmids and units of genetic variation.</title>
        <authorList>
            <person name="Nielsen H.B."/>
            <person name="Almeida M."/>
            <person name="Juncker A.S."/>
            <person name="Rasmussen S."/>
            <person name="Li J."/>
            <person name="Sunagawa S."/>
            <person name="Plichta D."/>
            <person name="Gautier L."/>
            <person name="Le Chatelier E."/>
            <person name="Peletier E."/>
            <person name="Bonde I."/>
            <person name="Nielsen T."/>
            <person name="Manichanh C."/>
            <person name="Arumugam M."/>
            <person name="Batto J."/>
            <person name="Santos M.B.Q.D."/>
            <person name="Blom N."/>
            <person name="Borruel N."/>
            <person name="Burgdorf K.S."/>
            <person name="Boumezbeur F."/>
            <person name="Casellas F."/>
            <person name="Dore J."/>
            <person name="Guarner F."/>
            <person name="Hansen T."/>
            <person name="Hildebrand F."/>
            <person name="Kaas R.S."/>
            <person name="Kennedy S."/>
            <person name="Kristiansen K."/>
            <person name="Kultima J.R."/>
            <person name="Leonard P."/>
            <person name="Levenez F."/>
            <person name="Lund O."/>
            <person name="Moumen B."/>
            <person name="Le Paslier D."/>
            <person name="Pons N."/>
            <person name="Pedersen O."/>
            <person name="Prifti E."/>
            <person name="Qin J."/>
            <person name="Raes J."/>
            <person name="Tap J."/>
            <person name="Tims S."/>
            <person name="Ussery D.W."/>
            <person name="Yamada T."/>
            <person name="MetaHit consortium"/>
            <person name="Renault P."/>
            <person name="Sicheritz-Ponten T."/>
            <person name="Bork P."/>
            <person name="Wang J."/>
            <person name="Brunak S."/>
            <person name="Ehrlich S.D."/>
        </authorList>
    </citation>
    <scope>NUCLEOTIDE SEQUENCE [LARGE SCALE GENOMIC DNA]</scope>
</reference>
<dbReference type="GO" id="GO:0004356">
    <property type="term" value="F:glutamine synthetase activity"/>
    <property type="evidence" value="ECO:0007669"/>
    <property type="project" value="UniProtKB-EC"/>
</dbReference>
<dbReference type="PANTHER" id="PTHR43407">
    <property type="entry name" value="GLUTAMINE SYNTHETASE"/>
    <property type="match status" value="1"/>
</dbReference>
<evidence type="ECO:0000256" key="4">
    <source>
        <dbReference type="RuleBase" id="RU000384"/>
    </source>
</evidence>
<dbReference type="GO" id="GO:0016020">
    <property type="term" value="C:membrane"/>
    <property type="evidence" value="ECO:0007669"/>
    <property type="project" value="TreeGrafter"/>
</dbReference>
<evidence type="ECO:0000256" key="2">
    <source>
        <dbReference type="ARBA" id="ARBA00012937"/>
    </source>
</evidence>